<evidence type="ECO:0008006" key="3">
    <source>
        <dbReference type="Google" id="ProtNLM"/>
    </source>
</evidence>
<name>A0ABW7P9M9_9ACTN</name>
<accession>A0ABW7P9M9</accession>
<evidence type="ECO:0000313" key="1">
    <source>
        <dbReference type="EMBL" id="MFH7594914.1"/>
    </source>
</evidence>
<organism evidence="1 2">
    <name type="scientific">Streptomyces racemochromogenes</name>
    <dbReference type="NCBI Taxonomy" id="67353"/>
    <lineage>
        <taxon>Bacteria</taxon>
        <taxon>Bacillati</taxon>
        <taxon>Actinomycetota</taxon>
        <taxon>Actinomycetes</taxon>
        <taxon>Kitasatosporales</taxon>
        <taxon>Streptomycetaceae</taxon>
        <taxon>Streptomyces</taxon>
    </lineage>
</organism>
<keyword evidence="2" id="KW-1185">Reference proteome</keyword>
<dbReference type="EMBL" id="JBBDHD010000012">
    <property type="protein sequence ID" value="MFH7594914.1"/>
    <property type="molecule type" value="Genomic_DNA"/>
</dbReference>
<evidence type="ECO:0000313" key="2">
    <source>
        <dbReference type="Proteomes" id="UP001610631"/>
    </source>
</evidence>
<dbReference type="RefSeq" id="WP_395508821.1">
    <property type="nucleotide sequence ID" value="NZ_JBBDHD010000012.1"/>
</dbReference>
<protein>
    <recommendedName>
        <fullName evidence="3">Small CPxCG-related zinc finger protein</fullName>
    </recommendedName>
</protein>
<sequence>MDQPTSHPGQPGPEDQSVVCARCGARSPNGAPPTWTCSVENGIRQYFCVDCARANLRAIEGRLDSSWW</sequence>
<proteinExistence type="predicted"/>
<gene>
    <name evidence="1" type="ORF">WDV06_07355</name>
</gene>
<dbReference type="Proteomes" id="UP001610631">
    <property type="component" value="Unassembled WGS sequence"/>
</dbReference>
<comment type="caution">
    <text evidence="1">The sequence shown here is derived from an EMBL/GenBank/DDBJ whole genome shotgun (WGS) entry which is preliminary data.</text>
</comment>
<reference evidence="1 2" key="1">
    <citation type="submission" date="2024-03" db="EMBL/GenBank/DDBJ databases">
        <title>Whole genome sequencing of Streptomyces racemochromogenes, to identify antimicrobial biosynthetic gene clusters.</title>
        <authorList>
            <person name="Suryawanshi P."/>
            <person name="Krishnaraj P.U."/>
            <person name="Arun Y.P."/>
            <person name="Suryawanshi M.P."/>
            <person name="Rakshit O."/>
        </authorList>
    </citation>
    <scope>NUCLEOTIDE SEQUENCE [LARGE SCALE GENOMIC DNA]</scope>
    <source>
        <strain evidence="1 2">AUDT626</strain>
    </source>
</reference>